<comment type="caution">
    <text evidence="2">The sequence shown here is derived from an EMBL/GenBank/DDBJ whole genome shotgun (WGS) entry which is preliminary data.</text>
</comment>
<proteinExistence type="predicted"/>
<evidence type="ECO:0000313" key="3">
    <source>
        <dbReference type="Proteomes" id="UP001180737"/>
    </source>
</evidence>
<evidence type="ECO:0000259" key="1">
    <source>
        <dbReference type="Pfam" id="PF13592"/>
    </source>
</evidence>
<name>A0ABU2YPR9_9ACTN</name>
<keyword evidence="3" id="KW-1185">Reference proteome</keyword>
<dbReference type="Pfam" id="PF13592">
    <property type="entry name" value="HTH_33"/>
    <property type="match status" value="1"/>
</dbReference>
<dbReference type="Proteomes" id="UP001180737">
    <property type="component" value="Unassembled WGS sequence"/>
</dbReference>
<sequence length="114" mass="12915">MQFARLERDLERGLLAHGWADQRWTPARVKTLIGRLFHVSSTVEGTCAVEGIRRLLRRHGCPGSHPARRAIERDDAAVELRKQGVWPLVLALCAWIVRQDEAGQSMAPPPTRTW</sequence>
<gene>
    <name evidence="2" type="ORF">RM704_02325</name>
</gene>
<evidence type="ECO:0000313" key="2">
    <source>
        <dbReference type="EMBL" id="MDT0566321.1"/>
    </source>
</evidence>
<reference evidence="2" key="1">
    <citation type="submission" date="2024-05" db="EMBL/GenBank/DDBJ databases">
        <title>30 novel species of actinomycetes from the DSMZ collection.</title>
        <authorList>
            <person name="Nouioui I."/>
        </authorList>
    </citation>
    <scope>NUCLEOTIDE SEQUENCE</scope>
    <source>
        <strain evidence="2">DSM 3412</strain>
    </source>
</reference>
<accession>A0ABU2YPR9</accession>
<organism evidence="2 3">
    <name type="scientific">Streptomyces gottesmaniae</name>
    <dbReference type="NCBI Taxonomy" id="3075518"/>
    <lineage>
        <taxon>Bacteria</taxon>
        <taxon>Bacillati</taxon>
        <taxon>Actinomycetota</taxon>
        <taxon>Actinomycetes</taxon>
        <taxon>Kitasatosporales</taxon>
        <taxon>Streptomycetaceae</taxon>
        <taxon>Streptomyces</taxon>
    </lineage>
</organism>
<protein>
    <submittedName>
        <fullName evidence="2">Winged helix-turn-helix domain-containing protein</fullName>
    </submittedName>
</protein>
<dbReference type="EMBL" id="JAVRFJ010000001">
    <property type="protein sequence ID" value="MDT0566321.1"/>
    <property type="molecule type" value="Genomic_DNA"/>
</dbReference>
<dbReference type="InterPro" id="IPR025959">
    <property type="entry name" value="Winged_HTH_dom"/>
</dbReference>
<feature type="domain" description="Winged helix-turn helix" evidence="1">
    <location>
        <begin position="21"/>
        <end position="83"/>
    </location>
</feature>